<evidence type="ECO:0000313" key="1">
    <source>
        <dbReference type="EMBL" id="KKK51362.1"/>
    </source>
</evidence>
<comment type="caution">
    <text evidence="1">The sequence shown here is derived from an EMBL/GenBank/DDBJ whole genome shotgun (WGS) entry which is preliminary data.</text>
</comment>
<gene>
    <name evidence="1" type="ORF">LCGC14_3115730</name>
</gene>
<accession>A0A0F8W3T9</accession>
<reference evidence="1" key="1">
    <citation type="journal article" date="2015" name="Nature">
        <title>Complex archaea that bridge the gap between prokaryotes and eukaryotes.</title>
        <authorList>
            <person name="Spang A."/>
            <person name="Saw J.H."/>
            <person name="Jorgensen S.L."/>
            <person name="Zaremba-Niedzwiedzka K."/>
            <person name="Martijn J."/>
            <person name="Lind A.E."/>
            <person name="van Eijk R."/>
            <person name="Schleper C."/>
            <person name="Guy L."/>
            <person name="Ettema T.J."/>
        </authorList>
    </citation>
    <scope>NUCLEOTIDE SEQUENCE</scope>
</reference>
<proteinExistence type="predicted"/>
<protein>
    <submittedName>
        <fullName evidence="1">Uncharacterized protein</fullName>
    </submittedName>
</protein>
<dbReference type="SUPFAM" id="SSF51735">
    <property type="entry name" value="NAD(P)-binding Rossmann-fold domains"/>
    <property type="match status" value="1"/>
</dbReference>
<dbReference type="AlphaFoldDB" id="A0A0F8W3T9"/>
<dbReference type="EMBL" id="LAZR01067547">
    <property type="protein sequence ID" value="KKK51362.1"/>
    <property type="molecule type" value="Genomic_DNA"/>
</dbReference>
<dbReference type="InterPro" id="IPR036291">
    <property type="entry name" value="NAD(P)-bd_dom_sf"/>
</dbReference>
<feature type="non-terminal residue" evidence="1">
    <location>
        <position position="1"/>
    </location>
</feature>
<name>A0A0F8W3T9_9ZZZZ</name>
<organism evidence="1">
    <name type="scientific">marine sediment metagenome</name>
    <dbReference type="NCBI Taxonomy" id="412755"/>
    <lineage>
        <taxon>unclassified sequences</taxon>
        <taxon>metagenomes</taxon>
        <taxon>ecological metagenomes</taxon>
    </lineage>
</organism>
<sequence>AKVVLFLCTPLAGQITGSHLIVGGGLPFTV</sequence>